<evidence type="ECO:0000256" key="8">
    <source>
        <dbReference type="ARBA" id="ARBA00022640"/>
    </source>
</evidence>
<evidence type="ECO:0000256" key="13">
    <source>
        <dbReference type="ARBA" id="ARBA00022967"/>
    </source>
</evidence>
<name>A0A7D7I0M0_9APIA</name>
<evidence type="ECO:0000256" key="20">
    <source>
        <dbReference type="RuleBase" id="RU364062"/>
    </source>
</evidence>
<accession>A0A7D7I0M0</accession>
<dbReference type="PRINTS" id="PR01435">
    <property type="entry name" value="NPOXDRDTASE5"/>
</dbReference>
<gene>
    <name evidence="20 24" type="primary">ndhF</name>
</gene>
<feature type="transmembrane region" description="Helical" evidence="20">
    <location>
        <begin position="6"/>
        <end position="29"/>
    </location>
</feature>
<feature type="transmembrane region" description="Helical" evidence="20">
    <location>
        <begin position="550"/>
        <end position="571"/>
    </location>
</feature>
<keyword evidence="15 20" id="KW-0520">NAD</keyword>
<reference evidence="24" key="1">
    <citation type="submission" date="2020-03" db="EMBL/GenBank/DDBJ databases">
        <title>The complete chloroplast genome sequence of Bupleurum.</title>
        <authorList>
            <person name="Zhang F."/>
            <person name="Zhao Z."/>
        </authorList>
    </citation>
    <scope>NUCLEOTIDE SEQUENCE</scope>
</reference>
<keyword evidence="6 20" id="KW-0813">Transport</keyword>
<feature type="transmembrane region" description="Helical" evidence="20">
    <location>
        <begin position="41"/>
        <end position="65"/>
    </location>
</feature>
<evidence type="ECO:0000256" key="15">
    <source>
        <dbReference type="ARBA" id="ARBA00023027"/>
    </source>
</evidence>
<protein>
    <recommendedName>
        <fullName evidence="5 20">NAD(P)H-quinone oxidoreductase subunit 5, chloroplastic</fullName>
        <ecNumber evidence="20">7.1.1.-</ecNumber>
    </recommendedName>
    <alternativeName>
        <fullName evidence="20">NADH-plastoquinone oxidoreductase subunit 5</fullName>
    </alternativeName>
</protein>
<feature type="transmembrane region" description="Helical" evidence="20">
    <location>
        <begin position="262"/>
        <end position="289"/>
    </location>
</feature>
<evidence type="ECO:0000256" key="14">
    <source>
        <dbReference type="ARBA" id="ARBA00022989"/>
    </source>
</evidence>
<comment type="catalytic activity">
    <reaction evidence="19 20">
        <text>a plastoquinone + NADH + (n+1) H(+)(in) = a plastoquinol + NAD(+) + n H(+)(out)</text>
        <dbReference type="Rhea" id="RHEA:42608"/>
        <dbReference type="Rhea" id="RHEA-COMP:9561"/>
        <dbReference type="Rhea" id="RHEA-COMP:9562"/>
        <dbReference type="ChEBI" id="CHEBI:15378"/>
        <dbReference type="ChEBI" id="CHEBI:17757"/>
        <dbReference type="ChEBI" id="CHEBI:57540"/>
        <dbReference type="ChEBI" id="CHEBI:57945"/>
        <dbReference type="ChEBI" id="CHEBI:62192"/>
    </reaction>
</comment>
<dbReference type="GO" id="GO:0042773">
    <property type="term" value="P:ATP synthesis coupled electron transport"/>
    <property type="evidence" value="ECO:0007669"/>
    <property type="project" value="InterPro"/>
</dbReference>
<evidence type="ECO:0000256" key="16">
    <source>
        <dbReference type="ARBA" id="ARBA00023078"/>
    </source>
</evidence>
<feature type="transmembrane region" description="Helical" evidence="20">
    <location>
        <begin position="223"/>
        <end position="241"/>
    </location>
</feature>
<evidence type="ECO:0000259" key="21">
    <source>
        <dbReference type="Pfam" id="PF00361"/>
    </source>
</evidence>
<feature type="domain" description="NADH:ubiquinone/plastoquinone oxidoreductase chloroplast chain 5 C-terminal" evidence="23">
    <location>
        <begin position="450"/>
        <end position="695"/>
    </location>
</feature>
<comment type="subunit">
    <text evidence="4 20">NDH is composed of at least 16 different subunits, 5 of which are encoded in the nucleus.</text>
</comment>
<dbReference type="Gene3D" id="1.20.5.2700">
    <property type="match status" value="1"/>
</dbReference>
<dbReference type="InterPro" id="IPR003945">
    <property type="entry name" value="NU5C-like"/>
</dbReference>
<evidence type="ECO:0000256" key="1">
    <source>
        <dbReference type="ARBA" id="ARBA00004059"/>
    </source>
</evidence>
<feature type="transmembrane region" description="Helical" evidence="20">
    <location>
        <begin position="85"/>
        <end position="109"/>
    </location>
</feature>
<dbReference type="GO" id="GO:0003954">
    <property type="term" value="F:NADH dehydrogenase activity"/>
    <property type="evidence" value="ECO:0007669"/>
    <property type="project" value="TreeGrafter"/>
</dbReference>
<feature type="transmembrane region" description="Helical" evidence="20">
    <location>
        <begin position="121"/>
        <end position="139"/>
    </location>
</feature>
<feature type="transmembrane region" description="Helical" evidence="20">
    <location>
        <begin position="295"/>
        <end position="313"/>
    </location>
</feature>
<evidence type="ECO:0000256" key="3">
    <source>
        <dbReference type="ARBA" id="ARBA00008200"/>
    </source>
</evidence>
<feature type="transmembrane region" description="Helical" evidence="20">
    <location>
        <begin position="320"/>
        <end position="341"/>
    </location>
</feature>
<comment type="catalytic activity">
    <reaction evidence="18 20">
        <text>a plastoquinone + NADPH + (n+1) H(+)(in) = a plastoquinol + NADP(+) + n H(+)(out)</text>
        <dbReference type="Rhea" id="RHEA:42612"/>
        <dbReference type="Rhea" id="RHEA-COMP:9561"/>
        <dbReference type="Rhea" id="RHEA-COMP:9562"/>
        <dbReference type="ChEBI" id="CHEBI:15378"/>
        <dbReference type="ChEBI" id="CHEBI:17757"/>
        <dbReference type="ChEBI" id="CHEBI:57783"/>
        <dbReference type="ChEBI" id="CHEBI:58349"/>
        <dbReference type="ChEBI" id="CHEBI:62192"/>
    </reaction>
</comment>
<evidence type="ECO:0000256" key="9">
    <source>
        <dbReference type="ARBA" id="ARBA00022692"/>
    </source>
</evidence>
<dbReference type="PRINTS" id="PR01434">
    <property type="entry name" value="NADHDHGNASE5"/>
</dbReference>
<evidence type="ECO:0000256" key="10">
    <source>
        <dbReference type="ARBA" id="ARBA00022719"/>
    </source>
</evidence>
<evidence type="ECO:0000256" key="4">
    <source>
        <dbReference type="ARBA" id="ARBA00011199"/>
    </source>
</evidence>
<dbReference type="PANTHER" id="PTHR42829">
    <property type="entry name" value="NADH-UBIQUINONE OXIDOREDUCTASE CHAIN 5"/>
    <property type="match status" value="1"/>
</dbReference>
<comment type="similarity">
    <text evidence="3 20">Belongs to the complex I subunit 5 family.</text>
</comment>
<dbReference type="InterPro" id="IPR001750">
    <property type="entry name" value="ND/Mrp_TM"/>
</dbReference>
<feature type="transmembrane region" description="Helical" evidence="20">
    <location>
        <begin position="426"/>
        <end position="449"/>
    </location>
</feature>
<comment type="subcellular location">
    <subcellularLocation>
        <location evidence="2 20">Plastid</location>
        <location evidence="2 20">Chloroplast thylakoid membrane</location>
        <topology evidence="2 20">Multi-pass membrane protein</topology>
    </subcellularLocation>
</comment>
<dbReference type="InterPro" id="IPR001516">
    <property type="entry name" value="Proton_antipo_N"/>
</dbReference>
<evidence type="ECO:0000256" key="19">
    <source>
        <dbReference type="ARBA" id="ARBA00048026"/>
    </source>
</evidence>
<keyword evidence="11 20" id="KW-0521">NADP</keyword>
<keyword evidence="7 20" id="KW-0150">Chloroplast</keyword>
<evidence type="ECO:0000259" key="22">
    <source>
        <dbReference type="Pfam" id="PF00662"/>
    </source>
</evidence>
<feature type="domain" description="NADH:quinone oxidoreductase/Mrp antiporter transmembrane" evidence="21">
    <location>
        <begin position="141"/>
        <end position="443"/>
    </location>
</feature>
<evidence type="ECO:0000256" key="12">
    <source>
        <dbReference type="ARBA" id="ARBA00022957"/>
    </source>
</evidence>
<keyword evidence="14 20" id="KW-1133">Transmembrane helix</keyword>
<dbReference type="AlphaFoldDB" id="A0A7D7I0M0"/>
<feature type="domain" description="NADH-Ubiquinone oxidoreductase (complex I) chain 5 N-terminal" evidence="22">
    <location>
        <begin position="75"/>
        <end position="125"/>
    </location>
</feature>
<proteinExistence type="inferred from homology"/>
<dbReference type="NCBIfam" id="NF005141">
    <property type="entry name" value="PRK06590.1"/>
    <property type="match status" value="1"/>
</dbReference>
<evidence type="ECO:0000256" key="2">
    <source>
        <dbReference type="ARBA" id="ARBA00004454"/>
    </source>
</evidence>
<dbReference type="Pfam" id="PF00361">
    <property type="entry name" value="Proton_antipo_M"/>
    <property type="match status" value="1"/>
</dbReference>
<dbReference type="GO" id="GO:0009535">
    <property type="term" value="C:chloroplast thylakoid membrane"/>
    <property type="evidence" value="ECO:0007669"/>
    <property type="project" value="UniProtKB-SubCell"/>
</dbReference>
<dbReference type="Pfam" id="PF00662">
    <property type="entry name" value="Proton_antipo_N"/>
    <property type="match status" value="1"/>
</dbReference>
<dbReference type="Pfam" id="PF01010">
    <property type="entry name" value="Proton_antipo_C"/>
    <property type="match status" value="1"/>
</dbReference>
<evidence type="ECO:0000256" key="11">
    <source>
        <dbReference type="ARBA" id="ARBA00022857"/>
    </source>
</evidence>
<dbReference type="GO" id="GO:0048038">
    <property type="term" value="F:quinone binding"/>
    <property type="evidence" value="ECO:0007669"/>
    <property type="project" value="UniProtKB-KW"/>
</dbReference>
<keyword evidence="17 20" id="KW-0472">Membrane</keyword>
<dbReference type="EMBL" id="MT261190">
    <property type="protein sequence ID" value="QMJ97023.1"/>
    <property type="molecule type" value="Genomic_DNA"/>
</dbReference>
<feature type="transmembrane region" description="Helical" evidence="20">
    <location>
        <begin position="728"/>
        <end position="746"/>
    </location>
</feature>
<evidence type="ECO:0000259" key="23">
    <source>
        <dbReference type="Pfam" id="PF01010"/>
    </source>
</evidence>
<dbReference type="GO" id="GO:0015990">
    <property type="term" value="P:electron transport coupled proton transport"/>
    <property type="evidence" value="ECO:0007669"/>
    <property type="project" value="TreeGrafter"/>
</dbReference>
<evidence type="ECO:0000256" key="18">
    <source>
        <dbReference type="ARBA" id="ARBA00047726"/>
    </source>
</evidence>
<evidence type="ECO:0000256" key="5">
    <source>
        <dbReference type="ARBA" id="ARBA00018648"/>
    </source>
</evidence>
<dbReference type="InterPro" id="IPR018393">
    <property type="entry name" value="NADHpl_OxRdtase_5_subgr"/>
</dbReference>
<evidence type="ECO:0000256" key="6">
    <source>
        <dbReference type="ARBA" id="ARBA00022448"/>
    </source>
</evidence>
<feature type="transmembrane region" description="Helical" evidence="20">
    <location>
        <begin position="611"/>
        <end position="629"/>
    </location>
</feature>
<keyword evidence="9 20" id="KW-0812">Transmembrane</keyword>
<feature type="transmembrane region" description="Helical" evidence="20">
    <location>
        <begin position="187"/>
        <end position="203"/>
    </location>
</feature>
<evidence type="ECO:0000313" key="24">
    <source>
        <dbReference type="EMBL" id="QMJ97023.1"/>
    </source>
</evidence>
<keyword evidence="13" id="KW-1278">Translocase</keyword>
<keyword evidence="16 20" id="KW-0793">Thylakoid</keyword>
<feature type="transmembrane region" description="Helical" evidence="20">
    <location>
        <begin position="145"/>
        <end position="166"/>
    </location>
</feature>
<dbReference type="GO" id="GO:0008137">
    <property type="term" value="F:NADH dehydrogenase (ubiquinone) activity"/>
    <property type="evidence" value="ECO:0007669"/>
    <property type="project" value="InterPro"/>
</dbReference>
<organism evidence="24">
    <name type="scientific">Bupleurum sibiricum</name>
    <dbReference type="NCBI Taxonomy" id="359520"/>
    <lineage>
        <taxon>Eukaryota</taxon>
        <taxon>Viridiplantae</taxon>
        <taxon>Streptophyta</taxon>
        <taxon>Embryophyta</taxon>
        <taxon>Tracheophyta</taxon>
        <taxon>Spermatophyta</taxon>
        <taxon>Magnoliopsida</taxon>
        <taxon>eudicotyledons</taxon>
        <taxon>Gunneridae</taxon>
        <taxon>Pentapetalae</taxon>
        <taxon>asterids</taxon>
        <taxon>campanulids</taxon>
        <taxon>Apiales</taxon>
        <taxon>Apiaceae</taxon>
        <taxon>Apioideae</taxon>
        <taxon>Bupleureae</taxon>
        <taxon>Bupleurum</taxon>
    </lineage>
</organism>
<dbReference type="EC" id="7.1.1.-" evidence="20"/>
<comment type="function">
    <text evidence="1 20">NDH shuttles electrons from NAD(P)H:plastoquinone, via FMN and iron-sulfur (Fe-S) centers, to quinones in the photosynthetic chain and possibly in a chloroplast respiratory chain. The immediate electron acceptor for the enzyme in this species is believed to be plastoquinone. Couples the redox reaction to proton translocation, and thus conserves the redox energy in a proton gradient.</text>
</comment>
<keyword evidence="8 20" id="KW-0934">Plastid</keyword>
<evidence type="ECO:0000256" key="7">
    <source>
        <dbReference type="ARBA" id="ARBA00022528"/>
    </source>
</evidence>
<dbReference type="PANTHER" id="PTHR42829:SF2">
    <property type="entry name" value="NADH-UBIQUINONE OXIDOREDUCTASE CHAIN 5"/>
    <property type="match status" value="1"/>
</dbReference>
<dbReference type="NCBIfam" id="TIGR01974">
    <property type="entry name" value="NDH_I_L"/>
    <property type="match status" value="1"/>
</dbReference>
<sequence>MEQTYQYAWIIPFLPLPVPMLIGVGLILFPSATKSLRRMWAFQSVLLLSIVITFSINLSIQQIYGSSIYQYVWSWTINNDFSLEFGYLIDPLTSIMSILITTIGIMVLVYSDNYMSYDQGYLRFFAYMSFFSTSMLGLVTSSNLIQIYIFWELVGMCSYLLIGFWFTRPVAANACQKAFVTNRVGDFGLLLGILGFYWITGSFEFRDLFKIFNNLISNNNNEVNFLFVTLCAGLLFAGAVAKSAQFPLHVWLPDAMEGPTPISALIHAATMVAAGIFLVARLIPLFIVIPHIMNFISLVGIITILFGATFALAQKDIKRGLAYSTMSQLGYMMLALGMGSYRSALFHLITHAYSKALLFLGSGSVIHSMETLVGYSPNKSQNMVFMGGLTKHVPITKKAFLVGTLSLCGIPPLACFWSKDEILNDTWLYSPIFAIIPWFTAGLTAFYMFRIYLLTFEGHLNVHFQNYSGKKTTPFYSISLWGKERSKRITKNFRLLALLTMNNHEIASFFSKKAYRIDQNARNSTQPFLTITYFENNKVFSYPYESDNTMLFPILVLVLFTLFVGFIGIPFNQEGVYLDILSKWLTPPINLLHQNLTNSTATDWYESFENALFSVSIALFGIFIASFFYKPVYSSLQNWDFINSFVKTGSKRVLLDKTINGIYDWSYNRGYIDAFYARFFTGGIRGLSKLTSFFDRRVIDGITNGVGVLSFFVGEGIKSISGGRISSYLFFFFFFLSILLVIYYFLFWI</sequence>
<keyword evidence="10 20" id="KW-0874">Quinone</keyword>
<evidence type="ECO:0000256" key="17">
    <source>
        <dbReference type="ARBA" id="ARBA00023136"/>
    </source>
</evidence>
<keyword evidence="12 20" id="KW-0618">Plastoquinone</keyword>
<dbReference type="InterPro" id="IPR002128">
    <property type="entry name" value="NADH_UbQ_OxRdtase_chlpt_su5_C"/>
</dbReference>
<geneLocation type="chloroplast" evidence="24"/>
<feature type="transmembrane region" description="Helical" evidence="20">
    <location>
        <begin position="395"/>
        <end position="414"/>
    </location>
</feature>